<name>A0A830EBL9_9CREN</name>
<gene>
    <name evidence="2" type="ORF">GCM10007112_20340</name>
    <name evidence="1" type="ORF">Vsou_21200</name>
</gene>
<evidence type="ECO:0000313" key="2">
    <source>
        <dbReference type="EMBL" id="GGI83494.1"/>
    </source>
</evidence>
<reference evidence="4" key="3">
    <citation type="submission" date="2022-09" db="EMBL/GenBank/DDBJ databases">
        <title>Complete genome sequence of Vulcanisaeta souniana.</title>
        <authorList>
            <person name="Kato S."/>
            <person name="Itoh T."/>
            <person name="Ohkuma M."/>
        </authorList>
    </citation>
    <scope>NUCLEOTIDE SEQUENCE [LARGE SCALE GENOMIC DNA]</scope>
    <source>
        <strain evidence="4">JCM 11219</strain>
    </source>
</reference>
<reference evidence="2" key="1">
    <citation type="journal article" date="2014" name="Int. J. Syst. Evol. Microbiol.">
        <title>Complete genome sequence of Corynebacterium casei LMG S-19264T (=DSM 44701T), isolated from a smear-ripened cheese.</title>
        <authorList>
            <consortium name="US DOE Joint Genome Institute (JGI-PGF)"/>
            <person name="Walter F."/>
            <person name="Albersmeier A."/>
            <person name="Kalinowski J."/>
            <person name="Ruckert C."/>
        </authorList>
    </citation>
    <scope>NUCLEOTIDE SEQUENCE</scope>
    <source>
        <strain evidence="2">JCM 11219</strain>
    </source>
</reference>
<reference evidence="2" key="2">
    <citation type="submission" date="2020-09" db="EMBL/GenBank/DDBJ databases">
        <authorList>
            <person name="Sun Q."/>
            <person name="Ohkuma M."/>
        </authorList>
    </citation>
    <scope>NUCLEOTIDE SEQUENCE</scope>
    <source>
        <strain evidence="2">JCM 11219</strain>
    </source>
</reference>
<sequence>MGNNDYINDVYNGVITEISVLRVLAVKEYRSNLRTVFLLIGSQEPVKEDINVDSYLILNIDLSRAKTYDFNYLVIDMLVVGENTKNAFKALLFVDVNNGIKVVSYDYEDCVSITFSLLIINNARENPEVCKLIGEATIGSVAEMKSRTLEIPCLPSQIILIPSQRTIIIK</sequence>
<reference evidence="1" key="4">
    <citation type="journal article" date="2023" name="Microbiol. Resour. Announc.">
        <title>Complete Genome Sequence of Vulcanisaeta souniana Strain IC-059, a Hyperthermophilic Archaeon Isolated from Hot Spring Water in Japan.</title>
        <authorList>
            <person name="Kato S."/>
            <person name="Itoh T."/>
            <person name="Wu L."/>
            <person name="Ma J."/>
            <person name="Ohkuma M."/>
        </authorList>
    </citation>
    <scope>NUCLEOTIDE SEQUENCE</scope>
    <source>
        <strain evidence="1">JCM 11219</strain>
    </source>
</reference>
<dbReference type="EMBL" id="AP026830">
    <property type="protein sequence ID" value="BDR93027.1"/>
    <property type="molecule type" value="Genomic_DNA"/>
</dbReference>
<organism evidence="2 3">
    <name type="scientific">Vulcanisaeta souniana JCM 11219</name>
    <dbReference type="NCBI Taxonomy" id="1293586"/>
    <lineage>
        <taxon>Archaea</taxon>
        <taxon>Thermoproteota</taxon>
        <taxon>Thermoprotei</taxon>
        <taxon>Thermoproteales</taxon>
        <taxon>Thermoproteaceae</taxon>
        <taxon>Vulcanisaeta</taxon>
    </lineage>
</organism>
<dbReference type="AlphaFoldDB" id="A0A830EBL9"/>
<evidence type="ECO:0000313" key="1">
    <source>
        <dbReference type="EMBL" id="BDR93027.1"/>
    </source>
</evidence>
<dbReference type="RefSeq" id="WP_264890723.1">
    <property type="nucleotide sequence ID" value="NZ_AP026830.1"/>
</dbReference>
<evidence type="ECO:0000313" key="3">
    <source>
        <dbReference type="Proteomes" id="UP000657075"/>
    </source>
</evidence>
<keyword evidence="4" id="KW-1185">Reference proteome</keyword>
<dbReference type="Proteomes" id="UP000657075">
    <property type="component" value="Unassembled WGS sequence"/>
</dbReference>
<dbReference type="GeneID" id="76207661"/>
<accession>A0A830EBL9</accession>
<dbReference type="EMBL" id="BMNM01000010">
    <property type="protein sequence ID" value="GGI83494.1"/>
    <property type="molecule type" value="Genomic_DNA"/>
</dbReference>
<proteinExistence type="predicted"/>
<dbReference type="Proteomes" id="UP001060771">
    <property type="component" value="Chromosome"/>
</dbReference>
<evidence type="ECO:0000313" key="4">
    <source>
        <dbReference type="Proteomes" id="UP001060771"/>
    </source>
</evidence>
<protein>
    <submittedName>
        <fullName evidence="2">Uncharacterized protein</fullName>
    </submittedName>
</protein>